<feature type="compositionally biased region" description="Gly residues" evidence="1">
    <location>
        <begin position="561"/>
        <end position="576"/>
    </location>
</feature>
<comment type="caution">
    <text evidence="3">The sequence shown here is derived from an EMBL/GenBank/DDBJ whole genome shotgun (WGS) entry which is preliminary data.</text>
</comment>
<feature type="compositionally biased region" description="Low complexity" evidence="1">
    <location>
        <begin position="604"/>
        <end position="617"/>
    </location>
</feature>
<proteinExistence type="predicted"/>
<reference evidence="3 4" key="1">
    <citation type="journal article" date="2018" name="Sci. Rep.">
        <title>Raphidocelis subcapitata (=Pseudokirchneriella subcapitata) provides an insight into genome evolution and environmental adaptations in the Sphaeropleales.</title>
        <authorList>
            <person name="Suzuki S."/>
            <person name="Yamaguchi H."/>
            <person name="Nakajima N."/>
            <person name="Kawachi M."/>
        </authorList>
    </citation>
    <scope>NUCLEOTIDE SEQUENCE [LARGE SCALE GENOMIC DNA]</scope>
    <source>
        <strain evidence="3 4">NIES-35</strain>
    </source>
</reference>
<evidence type="ECO:0008006" key="5">
    <source>
        <dbReference type="Google" id="ProtNLM"/>
    </source>
</evidence>
<dbReference type="InterPro" id="IPR029058">
    <property type="entry name" value="AB_hydrolase_fold"/>
</dbReference>
<evidence type="ECO:0000313" key="4">
    <source>
        <dbReference type="Proteomes" id="UP000247498"/>
    </source>
</evidence>
<dbReference type="Gene3D" id="3.40.50.1820">
    <property type="entry name" value="alpha/beta hydrolase"/>
    <property type="match status" value="1"/>
</dbReference>
<keyword evidence="2" id="KW-0472">Membrane</keyword>
<feature type="region of interest" description="Disordered" evidence="1">
    <location>
        <begin position="591"/>
        <end position="640"/>
    </location>
</feature>
<feature type="transmembrane region" description="Helical" evidence="2">
    <location>
        <begin position="35"/>
        <end position="55"/>
    </location>
</feature>
<dbReference type="STRING" id="307507.A0A2V0PEJ0"/>
<accession>A0A2V0PEJ0</accession>
<dbReference type="InParanoid" id="A0A2V0PEJ0"/>
<keyword evidence="2" id="KW-1133">Transmembrane helix</keyword>
<evidence type="ECO:0000256" key="1">
    <source>
        <dbReference type="SAM" id="MobiDB-lite"/>
    </source>
</evidence>
<dbReference type="PANTHER" id="PTHR37471:SF1">
    <property type="entry name" value="AB HYDROLASE-1 DOMAIN-CONTAINING PROTEIN"/>
    <property type="match status" value="1"/>
</dbReference>
<organism evidence="3 4">
    <name type="scientific">Raphidocelis subcapitata</name>
    <dbReference type="NCBI Taxonomy" id="307507"/>
    <lineage>
        <taxon>Eukaryota</taxon>
        <taxon>Viridiplantae</taxon>
        <taxon>Chlorophyta</taxon>
        <taxon>core chlorophytes</taxon>
        <taxon>Chlorophyceae</taxon>
        <taxon>CS clade</taxon>
        <taxon>Sphaeropleales</taxon>
        <taxon>Selenastraceae</taxon>
        <taxon>Raphidocelis</taxon>
    </lineage>
</organism>
<dbReference type="EMBL" id="BDRX01000065">
    <property type="protein sequence ID" value="GBF95505.1"/>
    <property type="molecule type" value="Genomic_DNA"/>
</dbReference>
<dbReference type="Proteomes" id="UP000247498">
    <property type="component" value="Unassembled WGS sequence"/>
</dbReference>
<evidence type="ECO:0000256" key="2">
    <source>
        <dbReference type="SAM" id="Phobius"/>
    </source>
</evidence>
<protein>
    <recommendedName>
        <fullName evidence="5">AB hydrolase-1 domain-containing protein</fullName>
    </recommendedName>
</protein>
<keyword evidence="2" id="KW-0812">Transmembrane</keyword>
<dbReference type="AlphaFoldDB" id="A0A2V0PEJ0"/>
<keyword evidence="4" id="KW-1185">Reference proteome</keyword>
<feature type="region of interest" description="Disordered" evidence="1">
    <location>
        <begin position="533"/>
        <end position="576"/>
    </location>
</feature>
<dbReference type="SUPFAM" id="SSF53474">
    <property type="entry name" value="alpha/beta-Hydrolases"/>
    <property type="match status" value="1"/>
</dbReference>
<feature type="compositionally biased region" description="Low complexity" evidence="1">
    <location>
        <begin position="533"/>
        <end position="560"/>
    </location>
</feature>
<dbReference type="PANTHER" id="PTHR37471">
    <property type="entry name" value="UNNAMED PRODUCT"/>
    <property type="match status" value="1"/>
</dbReference>
<gene>
    <name evidence="3" type="ORF">Rsub_07855</name>
</gene>
<name>A0A2V0PEJ0_9CHLO</name>
<sequence>MGLPALHPLPPEAAAPPGQLPPGYRRALAALHARGVAALLLAGALLAVGCAGALLALPRAWPVWLAAEAAFLLAWLARKRRIDRVPDQHHPPDHCAVELIERFTRSVPVISRHCESYDIIGMWFRGAPAGSIKRGNVRDLLAFGFGYRTPAEYAAAGQPHVPDQILDAMERSLWGPYEDGHNPDVSFMSHLREPVRALPKPLAWYGLAEGLGGVKHAVLLAAGFRCQRWGAFAYYTLGLPPAPAAGDAAADAAGRGAAGAAAAAGSEPIFFAHGVGLGLLPYLGFVLKLAALGRPVVAIEYPHLAMRWTPHIPTVDEGVEAMLGILDAHSIPRAAFVGHSFGTFFLSRLNRVAPQRVAAMALIDPVCMCMWSGHLVKSFVYSPHANKTGTITWWIARDIHTATAVARRFYWSEYNMWPDMFPDHALVVVSGEDDLVPARHVVSMVAHETDAALMYIPGERHAAFLFNLDWQGEVVAGVAGLLERAAAGPAPRRRAAAAAAAAADAAAGERSPAAAAPRARGVAHGHSDSAFSLSLSLSPSLSPSHSSSSDLGGLVSLGPGASDGGASGSGSDAGDGGAAAAVAEVAAALMDDAPPAGGGGARSGGAAAARPRRAAQAAGGGGKSRRGSAAEFEDVRIKSA</sequence>
<evidence type="ECO:0000313" key="3">
    <source>
        <dbReference type="EMBL" id="GBF95505.1"/>
    </source>
</evidence>
<dbReference type="OrthoDB" id="2017000at2759"/>